<dbReference type="Proteomes" id="UP000244940">
    <property type="component" value="Unassembled WGS sequence"/>
</dbReference>
<proteinExistence type="inferred from homology"/>
<dbReference type="InterPro" id="IPR035680">
    <property type="entry name" value="Clx_II_MBL"/>
</dbReference>
<dbReference type="RefSeq" id="WP_109533406.1">
    <property type="nucleotide sequence ID" value="NZ_QEYD01000006.1"/>
</dbReference>
<dbReference type="InterPro" id="IPR050110">
    <property type="entry name" value="Glyoxalase_II_hydrolase"/>
</dbReference>
<sequence>MTIEIVRCLQDNYAYLVHDPATGETTLIDAPEAAPILAALNRLGWSLSRIYITHHHNDHIGAVPELVEKTGAKVYGAEADAPRLPPLDHAFAPGDTLPGGAEVLHAPGHTIGHVAFHYPDRAALFSADSLMTHGCGRLFEGTPDQMFDTIERFNQLPDQTRILSGHDYATANLAFAAKYAPDPDALAARQAELPVLAEKNLPTTGTTLESERLLNPYLRCHLPEVAKAAGVPGGSARDVLAAIRRQKDNA</sequence>
<dbReference type="HAMAP" id="MF_01374">
    <property type="entry name" value="Glyoxalase_2"/>
    <property type="match status" value="1"/>
</dbReference>
<feature type="binding site" evidence="7">
    <location>
        <position position="109"/>
    </location>
    <ligand>
        <name>Zn(2+)</name>
        <dbReference type="ChEBI" id="CHEBI:29105"/>
        <label>1</label>
    </ligand>
</feature>
<evidence type="ECO:0000256" key="7">
    <source>
        <dbReference type="HAMAP-Rule" id="MF_01374"/>
    </source>
</evidence>
<comment type="catalytic activity">
    <reaction evidence="1 7">
        <text>an S-(2-hydroxyacyl)glutathione + H2O = a 2-hydroxy carboxylate + glutathione + H(+)</text>
        <dbReference type="Rhea" id="RHEA:21864"/>
        <dbReference type="ChEBI" id="CHEBI:15377"/>
        <dbReference type="ChEBI" id="CHEBI:15378"/>
        <dbReference type="ChEBI" id="CHEBI:57925"/>
        <dbReference type="ChEBI" id="CHEBI:58896"/>
        <dbReference type="ChEBI" id="CHEBI:71261"/>
        <dbReference type="EC" id="3.1.2.6"/>
    </reaction>
</comment>
<protein>
    <recommendedName>
        <fullName evidence="7">Hydroxyacylglutathione hydrolase</fullName>
        <ecNumber evidence="7">3.1.2.6</ecNumber>
    </recommendedName>
    <alternativeName>
        <fullName evidence="7">Glyoxalase II</fullName>
        <shortName evidence="7">Glx II</shortName>
    </alternativeName>
</protein>
<evidence type="ECO:0000256" key="2">
    <source>
        <dbReference type="ARBA" id="ARBA00004963"/>
    </source>
</evidence>
<dbReference type="CDD" id="cd07723">
    <property type="entry name" value="hydroxyacylglutathione_hydrolase_MBL-fold"/>
    <property type="match status" value="1"/>
</dbReference>
<dbReference type="Pfam" id="PF16123">
    <property type="entry name" value="HAGH_C"/>
    <property type="match status" value="1"/>
</dbReference>
<dbReference type="NCBIfam" id="TIGR03413">
    <property type="entry name" value="GSH_gloB"/>
    <property type="match status" value="1"/>
</dbReference>
<evidence type="ECO:0000313" key="10">
    <source>
        <dbReference type="Proteomes" id="UP000244940"/>
    </source>
</evidence>
<evidence type="ECO:0000256" key="4">
    <source>
        <dbReference type="ARBA" id="ARBA00022723"/>
    </source>
</evidence>
<dbReference type="PIRSF" id="PIRSF005457">
    <property type="entry name" value="Glx"/>
    <property type="match status" value="1"/>
</dbReference>
<comment type="subunit">
    <text evidence="7">Monomer.</text>
</comment>
<comment type="function">
    <text evidence="7">Thiolesterase that catalyzes the hydrolysis of S-D-lactoyl-glutathione to form glutathione and D-lactic acid.</text>
</comment>
<dbReference type="EC" id="3.1.2.6" evidence="7"/>
<dbReference type="GO" id="GO:0019243">
    <property type="term" value="P:methylglyoxal catabolic process to D-lactate via S-lactoyl-glutathione"/>
    <property type="evidence" value="ECO:0007669"/>
    <property type="project" value="UniProtKB-UniRule"/>
</dbReference>
<name>A0A2U2C9I3_9RHOB</name>
<dbReference type="GeneID" id="94365454"/>
<dbReference type="SMART" id="SM00849">
    <property type="entry name" value="Lactamase_B"/>
    <property type="match status" value="1"/>
</dbReference>
<accession>A0A2U2C9I3</accession>
<keyword evidence="6 7" id="KW-0862">Zinc</keyword>
<evidence type="ECO:0000256" key="5">
    <source>
        <dbReference type="ARBA" id="ARBA00022801"/>
    </source>
</evidence>
<dbReference type="EMBL" id="QEYD01000006">
    <property type="protein sequence ID" value="PWE28545.1"/>
    <property type="molecule type" value="Genomic_DNA"/>
</dbReference>
<keyword evidence="10" id="KW-1185">Reference proteome</keyword>
<feature type="binding site" evidence="7">
    <location>
        <position position="166"/>
    </location>
    <ligand>
        <name>Zn(2+)</name>
        <dbReference type="ChEBI" id="CHEBI:29105"/>
        <label>2</label>
    </ligand>
</feature>
<feature type="binding site" evidence="7">
    <location>
        <position position="54"/>
    </location>
    <ligand>
        <name>Zn(2+)</name>
        <dbReference type="ChEBI" id="CHEBI:29105"/>
        <label>1</label>
    </ligand>
</feature>
<dbReference type="OrthoDB" id="9802248at2"/>
<dbReference type="InterPro" id="IPR001279">
    <property type="entry name" value="Metallo-B-lactamas"/>
</dbReference>
<dbReference type="SUPFAM" id="SSF56281">
    <property type="entry name" value="Metallo-hydrolase/oxidoreductase"/>
    <property type="match status" value="1"/>
</dbReference>
<dbReference type="InterPro" id="IPR032282">
    <property type="entry name" value="HAGH_C"/>
</dbReference>
<dbReference type="PANTHER" id="PTHR43705">
    <property type="entry name" value="HYDROXYACYLGLUTATHIONE HYDROLASE"/>
    <property type="match status" value="1"/>
</dbReference>
<evidence type="ECO:0000259" key="8">
    <source>
        <dbReference type="SMART" id="SM00849"/>
    </source>
</evidence>
<dbReference type="GO" id="GO:0004416">
    <property type="term" value="F:hydroxyacylglutathione hydrolase activity"/>
    <property type="evidence" value="ECO:0007669"/>
    <property type="project" value="UniProtKB-UniRule"/>
</dbReference>
<feature type="domain" description="Metallo-beta-lactamase" evidence="8">
    <location>
        <begin position="11"/>
        <end position="166"/>
    </location>
</feature>
<dbReference type="AlphaFoldDB" id="A0A2U2C9I3"/>
<comment type="similarity">
    <text evidence="3 7">Belongs to the metallo-beta-lactamase superfamily. Glyoxalase II family.</text>
</comment>
<dbReference type="GO" id="GO:0046872">
    <property type="term" value="F:metal ion binding"/>
    <property type="evidence" value="ECO:0007669"/>
    <property type="project" value="UniProtKB-KW"/>
</dbReference>
<organism evidence="9 10">
    <name type="scientific">Pararhodobacter marinus</name>
    <dbReference type="NCBI Taxonomy" id="2184063"/>
    <lineage>
        <taxon>Bacteria</taxon>
        <taxon>Pseudomonadati</taxon>
        <taxon>Pseudomonadota</taxon>
        <taxon>Alphaproteobacteria</taxon>
        <taxon>Rhodobacterales</taxon>
        <taxon>Paracoccaceae</taxon>
        <taxon>Pararhodobacter</taxon>
    </lineage>
</organism>
<dbReference type="Pfam" id="PF00753">
    <property type="entry name" value="Lactamase_B"/>
    <property type="match status" value="1"/>
</dbReference>
<reference evidence="9 10" key="1">
    <citation type="submission" date="2018-05" db="EMBL/GenBank/DDBJ databases">
        <title>Pararhodobacter marina sp. nov., isolated from deep-sea water of the Indian Ocean.</title>
        <authorList>
            <person name="Lai Q.Sr."/>
            <person name="Liu X."/>
            <person name="Shao Z."/>
        </authorList>
    </citation>
    <scope>NUCLEOTIDE SEQUENCE [LARGE SCALE GENOMIC DNA]</scope>
    <source>
        <strain evidence="9 10">CIC4N-9</strain>
    </source>
</reference>
<feature type="binding site" evidence="7">
    <location>
        <position position="56"/>
    </location>
    <ligand>
        <name>Zn(2+)</name>
        <dbReference type="ChEBI" id="CHEBI:29105"/>
        <label>1</label>
    </ligand>
</feature>
<evidence type="ECO:0000313" key="9">
    <source>
        <dbReference type="EMBL" id="PWE28545.1"/>
    </source>
</evidence>
<feature type="binding site" evidence="7">
    <location>
        <position position="58"/>
    </location>
    <ligand>
        <name>Zn(2+)</name>
        <dbReference type="ChEBI" id="CHEBI:29105"/>
        <label>2</label>
    </ligand>
</feature>
<dbReference type="PANTHER" id="PTHR43705:SF1">
    <property type="entry name" value="HYDROXYACYLGLUTATHIONE HYDROLASE GLOB"/>
    <property type="match status" value="1"/>
</dbReference>
<dbReference type="InterPro" id="IPR017782">
    <property type="entry name" value="Hydroxyacylglutathione_Hdrlase"/>
</dbReference>
<keyword evidence="4 7" id="KW-0479">Metal-binding</keyword>
<dbReference type="Gene3D" id="3.60.15.10">
    <property type="entry name" value="Ribonuclease Z/Hydroxyacylglutathione hydrolase-like"/>
    <property type="match status" value="1"/>
</dbReference>
<dbReference type="UniPathway" id="UPA00619">
    <property type="reaction ID" value="UER00676"/>
</dbReference>
<comment type="pathway">
    <text evidence="2 7">Secondary metabolite metabolism; methylglyoxal degradation; (R)-lactate from methylglyoxal: step 2/2.</text>
</comment>
<evidence type="ECO:0000256" key="6">
    <source>
        <dbReference type="ARBA" id="ARBA00022833"/>
    </source>
</evidence>
<comment type="caution">
    <text evidence="9">The sequence shown here is derived from an EMBL/GenBank/DDBJ whole genome shotgun (WGS) entry which is preliminary data.</text>
</comment>
<dbReference type="InterPro" id="IPR036866">
    <property type="entry name" value="RibonucZ/Hydroxyglut_hydro"/>
</dbReference>
<gene>
    <name evidence="7 9" type="primary">gloB</name>
    <name evidence="9" type="ORF">C4N9_11180</name>
</gene>
<feature type="binding site" evidence="7">
    <location>
        <position position="128"/>
    </location>
    <ligand>
        <name>Zn(2+)</name>
        <dbReference type="ChEBI" id="CHEBI:29105"/>
        <label>1</label>
    </ligand>
</feature>
<comment type="cofactor">
    <cofactor evidence="7">
        <name>Zn(2+)</name>
        <dbReference type="ChEBI" id="CHEBI:29105"/>
    </cofactor>
    <text evidence="7">Binds 2 Zn(2+) ions per subunit.</text>
</comment>
<feature type="binding site" evidence="7">
    <location>
        <position position="128"/>
    </location>
    <ligand>
        <name>Zn(2+)</name>
        <dbReference type="ChEBI" id="CHEBI:29105"/>
        <label>2</label>
    </ligand>
</feature>
<feature type="binding site" evidence="7">
    <location>
        <position position="59"/>
    </location>
    <ligand>
        <name>Zn(2+)</name>
        <dbReference type="ChEBI" id="CHEBI:29105"/>
        <label>2</label>
    </ligand>
</feature>
<evidence type="ECO:0000256" key="1">
    <source>
        <dbReference type="ARBA" id="ARBA00001623"/>
    </source>
</evidence>
<keyword evidence="5 7" id="KW-0378">Hydrolase</keyword>
<evidence type="ECO:0000256" key="3">
    <source>
        <dbReference type="ARBA" id="ARBA00006759"/>
    </source>
</evidence>